<evidence type="ECO:0000256" key="11">
    <source>
        <dbReference type="ARBA" id="ARBA00023224"/>
    </source>
</evidence>
<dbReference type="InterPro" id="IPR011500">
    <property type="entry name" value="GPCR_3_9-Cys_dom"/>
</dbReference>
<feature type="transmembrane region" description="Helical" evidence="12">
    <location>
        <begin position="786"/>
        <end position="808"/>
    </location>
</feature>
<feature type="domain" description="G-protein coupled receptors family 3 profile" evidence="13">
    <location>
        <begin position="566"/>
        <end position="830"/>
    </location>
</feature>
<dbReference type="InterPro" id="IPR000068">
    <property type="entry name" value="GPCR_3_Ca_sens_rcpt-rel"/>
</dbReference>
<sequence length="922" mass="103682">VSVCGLHLVLCGYHSHMAYAEKFYGLFFFCILSIDSTLSMKTYRWMQDMIFTVEEINKDPELLPNITLGYAIYDTCYNIPKTVENAFALVSGKETFTPNYQCKLNSTLAAVVGGSISTISIAMASVLGLYRYPQISYFSSAPILSNKQQFPSFFRTMPSDIFQSRAFVIIVKQFGWKWVGVLADDIDYGLQAVQIFIKEAKNLGVCIAFSEKIPITYSREKYLQIVDTIKASSAKVIVAFSCDRNIAPLLDEIVQQNVTDRTWLASVGWSTSGPLFIIRKKYIKHWTGTIGITLPLCNIEGLQEFLFQLHPLRRTHDIHLPELWEEMFDCSWTSFLEQEKKRELNQVKSNTFNTTSRKPCTGLENMREANHIFTDVTNLRTSCNVHNAVYSVAYALHDLQSCVDGKGPFENGTCANIHNFEPWQVRFMDKSKNEQRFDEDGDVAAIYDVINWQETADGVINFVKIGHYDSRKAPGHQLTIGDQEIIWNNGDLEVPQSVCSEACLPGTRRIVQQGQPRCCFDCVPCAEGNISNGTECTQCPEDSWSNQKKDECLPKEIEFLSFEEPLGIILTVFSLLGAVITVVIIVIFIKFLNTPIVRANNHELSFLLLFSLFFCFLCCLTFIGEPSVEFCVLQQTGFGISFALCISCILVKTSVVVLAFKMTAPNQNMSKYFRPIHHRIVVTAITLVQIGISLGFLISSPLVVQRNSQAVIGKIILECNKEPELALIGILGYIGTLALLCFILAFLARKLPNNFNEAKFISFSLLVFFVVWLSFIPAHASSKGKYLVAVEIFAILSSTFGLLAFIFFPKCYVVLMRPDLNTKQGMMGRAPPQISIQKIKACFISQPSGKSKNDIDCIPQDIWPYLIHVGVHQHFETSRRHEKALYQMQGLLLDDTGASTHPNPLSLTSLLPSLSCMCQIHE</sequence>
<evidence type="ECO:0000256" key="1">
    <source>
        <dbReference type="ARBA" id="ARBA00004651"/>
    </source>
</evidence>
<dbReference type="PROSITE" id="PS00981">
    <property type="entry name" value="G_PROTEIN_RECEP_F3_3"/>
    <property type="match status" value="1"/>
</dbReference>
<evidence type="ECO:0000256" key="5">
    <source>
        <dbReference type="ARBA" id="ARBA00022729"/>
    </source>
</evidence>
<feature type="transmembrane region" description="Helical" evidence="12">
    <location>
        <begin position="604"/>
        <end position="624"/>
    </location>
</feature>
<dbReference type="OMA" id="TPNYQCQ"/>
<proteinExistence type="inferred from homology"/>
<dbReference type="PRINTS" id="PR00248">
    <property type="entry name" value="GPCRMGR"/>
</dbReference>
<feature type="transmembrane region" description="Helical" evidence="12">
    <location>
        <begin position="680"/>
        <end position="705"/>
    </location>
</feature>
<dbReference type="InterPro" id="IPR001828">
    <property type="entry name" value="ANF_lig-bd_rcpt"/>
</dbReference>
<evidence type="ECO:0000313" key="14">
    <source>
        <dbReference type="Ensembl" id="ENSCMIP00000000782.1"/>
    </source>
</evidence>
<feature type="transmembrane region" description="Helical" evidence="12">
    <location>
        <begin position="725"/>
        <end position="748"/>
    </location>
</feature>
<dbReference type="Pfam" id="PF00003">
    <property type="entry name" value="7tm_3"/>
    <property type="match status" value="1"/>
</dbReference>
<dbReference type="PROSITE" id="PS50259">
    <property type="entry name" value="G_PROTEIN_RECEP_F3_4"/>
    <property type="match status" value="1"/>
</dbReference>
<dbReference type="FunFam" id="3.40.50.2300:FF:000016">
    <property type="entry name" value="Taste 1 receptor member 2"/>
    <property type="match status" value="1"/>
</dbReference>
<evidence type="ECO:0000259" key="13">
    <source>
        <dbReference type="PROSITE" id="PS50259"/>
    </source>
</evidence>
<feature type="transmembrane region" description="Helical" evidence="12">
    <location>
        <begin position="108"/>
        <end position="130"/>
    </location>
</feature>
<evidence type="ECO:0000256" key="9">
    <source>
        <dbReference type="ARBA" id="ARBA00023170"/>
    </source>
</evidence>
<keyword evidence="10" id="KW-0325">Glycoprotein</keyword>
<dbReference type="Proteomes" id="UP000314986">
    <property type="component" value="Unassembled WGS sequence"/>
</dbReference>
<name>A0A4W3GD88_CALMI</name>
<dbReference type="PANTHER" id="PTHR24061:SF581">
    <property type="entry name" value="G-PROTEIN COUPLED RECEPTORS FAMILY 3 PROFILE DOMAIN-CONTAINING PROTEIN"/>
    <property type="match status" value="1"/>
</dbReference>
<evidence type="ECO:0000256" key="12">
    <source>
        <dbReference type="SAM" id="Phobius"/>
    </source>
</evidence>
<evidence type="ECO:0000256" key="7">
    <source>
        <dbReference type="ARBA" id="ARBA00023040"/>
    </source>
</evidence>
<dbReference type="Ensembl" id="ENSCMIT00000000831.1">
    <property type="protein sequence ID" value="ENSCMIP00000000782.1"/>
    <property type="gene ID" value="ENSCMIG00000000536.1"/>
</dbReference>
<keyword evidence="9" id="KW-0675">Receptor</keyword>
<keyword evidence="3" id="KW-1003">Cell membrane</keyword>
<keyword evidence="4 12" id="KW-0812">Transmembrane</keyword>
<dbReference type="GeneTree" id="ENSGT01150000286997"/>
<dbReference type="InterPro" id="IPR000337">
    <property type="entry name" value="GPCR_3"/>
</dbReference>
<comment type="similarity">
    <text evidence="2">Belongs to the G-protein coupled receptor 3 family.</text>
</comment>
<organism evidence="14 15">
    <name type="scientific">Callorhinchus milii</name>
    <name type="common">Ghost shark</name>
    <dbReference type="NCBI Taxonomy" id="7868"/>
    <lineage>
        <taxon>Eukaryota</taxon>
        <taxon>Metazoa</taxon>
        <taxon>Chordata</taxon>
        <taxon>Craniata</taxon>
        <taxon>Vertebrata</taxon>
        <taxon>Chondrichthyes</taxon>
        <taxon>Holocephali</taxon>
        <taxon>Chimaeriformes</taxon>
        <taxon>Callorhinchidae</taxon>
        <taxon>Callorhinchus</taxon>
    </lineage>
</organism>
<feature type="transmembrane region" description="Helical" evidence="12">
    <location>
        <begin position="760"/>
        <end position="780"/>
    </location>
</feature>
<evidence type="ECO:0000256" key="2">
    <source>
        <dbReference type="ARBA" id="ARBA00007242"/>
    </source>
</evidence>
<dbReference type="Pfam" id="PF01094">
    <property type="entry name" value="ANF_receptor"/>
    <property type="match status" value="1"/>
</dbReference>
<keyword evidence="6 12" id="KW-1133">Transmembrane helix</keyword>
<feature type="transmembrane region" description="Helical" evidence="12">
    <location>
        <begin position="23"/>
        <end position="40"/>
    </location>
</feature>
<reference evidence="14" key="5">
    <citation type="submission" date="2025-09" db="UniProtKB">
        <authorList>
            <consortium name="Ensembl"/>
        </authorList>
    </citation>
    <scope>IDENTIFICATION</scope>
</reference>
<evidence type="ECO:0000256" key="3">
    <source>
        <dbReference type="ARBA" id="ARBA00022475"/>
    </source>
</evidence>
<dbReference type="Gene3D" id="3.40.50.2300">
    <property type="match status" value="2"/>
</dbReference>
<dbReference type="InterPro" id="IPR017978">
    <property type="entry name" value="GPCR_3_C"/>
</dbReference>
<keyword evidence="8 12" id="KW-0472">Membrane</keyword>
<dbReference type="SUPFAM" id="SSF53822">
    <property type="entry name" value="Periplasmic binding protein-like I"/>
    <property type="match status" value="1"/>
</dbReference>
<reference evidence="14" key="4">
    <citation type="submission" date="2025-08" db="UniProtKB">
        <authorList>
            <consortium name="Ensembl"/>
        </authorList>
    </citation>
    <scope>IDENTIFICATION</scope>
</reference>
<dbReference type="Pfam" id="PF07562">
    <property type="entry name" value="NCD3G"/>
    <property type="match status" value="1"/>
</dbReference>
<protein>
    <recommendedName>
        <fullName evidence="13">G-protein coupled receptors family 3 profile domain-containing protein</fullName>
    </recommendedName>
</protein>
<dbReference type="Gene3D" id="2.10.50.30">
    <property type="entry name" value="GPCR, family 3, nine cysteines domain"/>
    <property type="match status" value="1"/>
</dbReference>
<keyword evidence="7" id="KW-0297">G-protein coupled receptor</keyword>
<dbReference type="AlphaFoldDB" id="A0A4W3GD88"/>
<reference evidence="15" key="3">
    <citation type="journal article" date="2014" name="Nature">
        <title>Elephant shark genome provides unique insights into gnathostome evolution.</title>
        <authorList>
            <consortium name="International Elephant Shark Genome Sequencing Consortium"/>
            <person name="Venkatesh B."/>
            <person name="Lee A.P."/>
            <person name="Ravi V."/>
            <person name="Maurya A.K."/>
            <person name="Lian M.M."/>
            <person name="Swann J.B."/>
            <person name="Ohta Y."/>
            <person name="Flajnik M.F."/>
            <person name="Sutoh Y."/>
            <person name="Kasahara M."/>
            <person name="Hoon S."/>
            <person name="Gangu V."/>
            <person name="Roy S.W."/>
            <person name="Irimia M."/>
            <person name="Korzh V."/>
            <person name="Kondrychyn I."/>
            <person name="Lim Z.W."/>
            <person name="Tay B.H."/>
            <person name="Tohari S."/>
            <person name="Kong K.W."/>
            <person name="Ho S."/>
            <person name="Lorente-Galdos B."/>
            <person name="Quilez J."/>
            <person name="Marques-Bonet T."/>
            <person name="Raney B.J."/>
            <person name="Ingham P.W."/>
            <person name="Tay A."/>
            <person name="Hillier L.W."/>
            <person name="Minx P."/>
            <person name="Boehm T."/>
            <person name="Wilson R.K."/>
            <person name="Brenner S."/>
            <person name="Warren W.C."/>
        </authorList>
    </citation>
    <scope>NUCLEOTIDE SEQUENCE [LARGE SCALE GENOMIC DNA]</scope>
</reference>
<reference evidence="15" key="1">
    <citation type="journal article" date="2006" name="Science">
        <title>Ancient noncoding elements conserved in the human genome.</title>
        <authorList>
            <person name="Venkatesh B."/>
            <person name="Kirkness E.F."/>
            <person name="Loh Y.H."/>
            <person name="Halpern A.L."/>
            <person name="Lee A.P."/>
            <person name="Johnson J."/>
            <person name="Dandona N."/>
            <person name="Viswanathan L.D."/>
            <person name="Tay A."/>
            <person name="Venter J.C."/>
            <person name="Strausberg R.L."/>
            <person name="Brenner S."/>
        </authorList>
    </citation>
    <scope>NUCLEOTIDE SEQUENCE [LARGE SCALE GENOMIC DNA]</scope>
</reference>
<dbReference type="FunFam" id="2.10.50.30:FF:000002">
    <property type="entry name" value="Vomeronasal 2 receptor, h1"/>
    <property type="match status" value="1"/>
</dbReference>
<evidence type="ECO:0000256" key="4">
    <source>
        <dbReference type="ARBA" id="ARBA00022692"/>
    </source>
</evidence>
<dbReference type="InParanoid" id="A0A4W3GD88"/>
<dbReference type="GO" id="GO:0005886">
    <property type="term" value="C:plasma membrane"/>
    <property type="evidence" value="ECO:0007669"/>
    <property type="project" value="UniProtKB-SubCell"/>
</dbReference>
<feature type="transmembrane region" description="Helical" evidence="12">
    <location>
        <begin position="636"/>
        <end position="660"/>
    </location>
</feature>
<evidence type="ECO:0000256" key="10">
    <source>
        <dbReference type="ARBA" id="ARBA00023180"/>
    </source>
</evidence>
<keyword evidence="11" id="KW-0807">Transducer</keyword>
<evidence type="ECO:0000313" key="15">
    <source>
        <dbReference type="Proteomes" id="UP000314986"/>
    </source>
</evidence>
<accession>A0A4W3GD88</accession>
<dbReference type="InterPro" id="IPR017979">
    <property type="entry name" value="GPCR_3_CS"/>
</dbReference>
<reference evidence="15" key="2">
    <citation type="journal article" date="2007" name="PLoS Biol.">
        <title>Survey sequencing and comparative analysis of the elephant shark (Callorhinchus milii) genome.</title>
        <authorList>
            <person name="Venkatesh B."/>
            <person name="Kirkness E.F."/>
            <person name="Loh Y.H."/>
            <person name="Halpern A.L."/>
            <person name="Lee A.P."/>
            <person name="Johnson J."/>
            <person name="Dandona N."/>
            <person name="Viswanathan L.D."/>
            <person name="Tay A."/>
            <person name="Venter J.C."/>
            <person name="Strausberg R.L."/>
            <person name="Brenner S."/>
        </authorList>
    </citation>
    <scope>NUCLEOTIDE SEQUENCE [LARGE SCALE GENOMIC DNA]</scope>
</reference>
<evidence type="ECO:0000256" key="6">
    <source>
        <dbReference type="ARBA" id="ARBA00022989"/>
    </source>
</evidence>
<comment type="subcellular location">
    <subcellularLocation>
        <location evidence="1">Cell membrane</location>
        <topology evidence="1">Multi-pass membrane protein</topology>
    </subcellularLocation>
</comment>
<keyword evidence="15" id="KW-1185">Reference proteome</keyword>
<dbReference type="PRINTS" id="PR01535">
    <property type="entry name" value="VOMERONASL2R"/>
</dbReference>
<dbReference type="PANTHER" id="PTHR24061">
    <property type="entry name" value="CALCIUM-SENSING RECEPTOR-RELATED"/>
    <property type="match status" value="1"/>
</dbReference>
<dbReference type="GO" id="GO:0004930">
    <property type="term" value="F:G protein-coupled receptor activity"/>
    <property type="evidence" value="ECO:0007669"/>
    <property type="project" value="UniProtKB-KW"/>
</dbReference>
<dbReference type="InterPro" id="IPR004073">
    <property type="entry name" value="GPCR_3_vmron_rcpt_2"/>
</dbReference>
<feature type="transmembrane region" description="Helical" evidence="12">
    <location>
        <begin position="566"/>
        <end position="592"/>
    </location>
</feature>
<evidence type="ECO:0000256" key="8">
    <source>
        <dbReference type="ARBA" id="ARBA00023136"/>
    </source>
</evidence>
<dbReference type="InterPro" id="IPR028082">
    <property type="entry name" value="Peripla_BP_I"/>
</dbReference>
<keyword evidence="5" id="KW-0732">Signal</keyword>
<dbReference type="InterPro" id="IPR038550">
    <property type="entry name" value="GPCR_3_9-Cys_sf"/>
</dbReference>